<evidence type="ECO:0000313" key="2">
    <source>
        <dbReference type="Proteomes" id="UP001292094"/>
    </source>
</evidence>
<proteinExistence type="predicted"/>
<organism evidence="1 2">
    <name type="scientific">Petrolisthes manimaculis</name>
    <dbReference type="NCBI Taxonomy" id="1843537"/>
    <lineage>
        <taxon>Eukaryota</taxon>
        <taxon>Metazoa</taxon>
        <taxon>Ecdysozoa</taxon>
        <taxon>Arthropoda</taxon>
        <taxon>Crustacea</taxon>
        <taxon>Multicrustacea</taxon>
        <taxon>Malacostraca</taxon>
        <taxon>Eumalacostraca</taxon>
        <taxon>Eucarida</taxon>
        <taxon>Decapoda</taxon>
        <taxon>Pleocyemata</taxon>
        <taxon>Anomura</taxon>
        <taxon>Galatheoidea</taxon>
        <taxon>Porcellanidae</taxon>
        <taxon>Petrolisthes</taxon>
    </lineage>
</organism>
<protein>
    <submittedName>
        <fullName evidence="1">Uncharacterized protein</fullName>
    </submittedName>
</protein>
<accession>A0AAE1NEC7</accession>
<gene>
    <name evidence="1" type="ORF">Pmani_039121</name>
</gene>
<dbReference type="EMBL" id="JAWZYT010006645">
    <property type="protein sequence ID" value="KAK4287816.1"/>
    <property type="molecule type" value="Genomic_DNA"/>
</dbReference>
<dbReference type="Gene3D" id="3.20.20.140">
    <property type="entry name" value="Metal-dependent hydrolases"/>
    <property type="match status" value="1"/>
</dbReference>
<dbReference type="InterPro" id="IPR032466">
    <property type="entry name" value="Metal_Hydrolase"/>
</dbReference>
<keyword evidence="2" id="KW-1185">Reference proteome</keyword>
<evidence type="ECO:0000313" key="1">
    <source>
        <dbReference type="EMBL" id="KAK4287816.1"/>
    </source>
</evidence>
<dbReference type="AlphaFoldDB" id="A0AAE1NEC7"/>
<name>A0AAE1NEC7_9EUCA</name>
<dbReference type="Proteomes" id="UP001292094">
    <property type="component" value="Unassembled WGS sequence"/>
</dbReference>
<comment type="caution">
    <text evidence="1">The sequence shown here is derived from an EMBL/GenBank/DDBJ whole genome shotgun (WGS) entry which is preliminary data.</text>
</comment>
<dbReference type="SUPFAM" id="SSF51556">
    <property type="entry name" value="Metallo-dependent hydrolases"/>
    <property type="match status" value="1"/>
</dbReference>
<sequence>MIRSAKEQGIQVTCEVAPHHLFLTSHDLTHLASKGEVRPKLTSLRDQSALWENMELLIVLLRITHHTPWKRRAAWTPLQGSQGWKPCYLYY</sequence>
<reference evidence="1" key="1">
    <citation type="submission" date="2023-11" db="EMBL/GenBank/DDBJ databases">
        <title>Genome assemblies of two species of porcelain crab, Petrolisthes cinctipes and Petrolisthes manimaculis (Anomura: Porcellanidae).</title>
        <authorList>
            <person name="Angst P."/>
        </authorList>
    </citation>
    <scope>NUCLEOTIDE SEQUENCE</scope>
    <source>
        <strain evidence="1">PB745_02</strain>
        <tissue evidence="1">Gill</tissue>
    </source>
</reference>